<dbReference type="GO" id="GO:0006777">
    <property type="term" value="P:Mo-molybdopterin cofactor biosynthetic process"/>
    <property type="evidence" value="ECO:0007669"/>
    <property type="project" value="UniProtKB-KW"/>
</dbReference>
<dbReference type="InterPro" id="IPR036563">
    <property type="entry name" value="MoaE_sf"/>
</dbReference>
<comment type="similarity">
    <text evidence="2">Belongs to the MoaE family.</text>
</comment>
<sequence length="158" mass="17636">MFEVSSDPIDPMLSRSKLVNDAAGGFVSFEGWVRNHNEGQSVDALEYEIYDSLAKKEGAVIIQEAIEKYGIKEAYGIHRKGFLNIGDIAVWIGVSSAHRDAAFEACRYIIDEVKIRLPVWKKEHYSDGQAEWVNCQACSHAHAKRHGHDLPAATLADH</sequence>
<dbReference type="UniPathway" id="UPA00344"/>
<dbReference type="Gene3D" id="3.90.1170.40">
    <property type="entry name" value="Molybdopterin biosynthesis MoaE subunit"/>
    <property type="match status" value="1"/>
</dbReference>
<proteinExistence type="inferred from homology"/>
<comment type="catalytic activity">
    <reaction evidence="11">
        <text>2 [molybdopterin-synthase sulfur-carrier protein]-C-terminal-Gly-aminoethanethioate + cyclic pyranopterin phosphate + H2O = molybdopterin + 2 [molybdopterin-synthase sulfur-carrier protein]-C-terminal Gly-Gly + 2 H(+)</text>
        <dbReference type="Rhea" id="RHEA:26333"/>
        <dbReference type="Rhea" id="RHEA-COMP:12202"/>
        <dbReference type="Rhea" id="RHEA-COMP:19907"/>
        <dbReference type="ChEBI" id="CHEBI:15377"/>
        <dbReference type="ChEBI" id="CHEBI:15378"/>
        <dbReference type="ChEBI" id="CHEBI:58698"/>
        <dbReference type="ChEBI" id="CHEBI:59648"/>
        <dbReference type="ChEBI" id="CHEBI:90778"/>
        <dbReference type="ChEBI" id="CHEBI:232372"/>
        <dbReference type="EC" id="2.8.1.12"/>
    </reaction>
</comment>
<evidence type="ECO:0000256" key="9">
    <source>
        <dbReference type="ARBA" id="ARBA00030781"/>
    </source>
</evidence>
<protein>
    <recommendedName>
        <fullName evidence="4">Molybdopterin synthase catalytic subunit</fullName>
        <ecNumber evidence="3">2.8.1.12</ecNumber>
    </recommendedName>
    <alternativeName>
        <fullName evidence="9">MPT synthase subunit 2</fullName>
    </alternativeName>
    <alternativeName>
        <fullName evidence="7">Molybdenum cofactor biosynthesis protein E</fullName>
    </alternativeName>
    <alternativeName>
        <fullName evidence="8">Molybdopterin-converting factor large subunit</fullName>
    </alternativeName>
    <alternativeName>
        <fullName evidence="10">Molybdopterin-converting factor subunit 2</fullName>
    </alternativeName>
</protein>
<evidence type="ECO:0000256" key="3">
    <source>
        <dbReference type="ARBA" id="ARBA00011950"/>
    </source>
</evidence>
<dbReference type="CDD" id="cd00756">
    <property type="entry name" value="MoaE"/>
    <property type="match status" value="1"/>
</dbReference>
<evidence type="ECO:0000256" key="8">
    <source>
        <dbReference type="ARBA" id="ARBA00030407"/>
    </source>
</evidence>
<dbReference type="EMBL" id="FWZT01000016">
    <property type="protein sequence ID" value="SMF53131.1"/>
    <property type="molecule type" value="Genomic_DNA"/>
</dbReference>
<evidence type="ECO:0000256" key="11">
    <source>
        <dbReference type="ARBA" id="ARBA00049878"/>
    </source>
</evidence>
<dbReference type="InterPro" id="IPR003448">
    <property type="entry name" value="Mopterin_biosynth_MoaE"/>
</dbReference>
<dbReference type="OrthoDB" id="9803224at2"/>
<evidence type="ECO:0000256" key="4">
    <source>
        <dbReference type="ARBA" id="ARBA00013858"/>
    </source>
</evidence>
<dbReference type="RefSeq" id="WP_132321718.1">
    <property type="nucleotide sequence ID" value="NZ_FWZT01000016.1"/>
</dbReference>
<keyword evidence="5" id="KW-0501">Molybdenum cofactor biosynthesis</keyword>
<evidence type="ECO:0000256" key="6">
    <source>
        <dbReference type="ARBA" id="ARBA00026066"/>
    </source>
</evidence>
<evidence type="ECO:0000256" key="2">
    <source>
        <dbReference type="ARBA" id="ARBA00005426"/>
    </source>
</evidence>
<evidence type="ECO:0000256" key="5">
    <source>
        <dbReference type="ARBA" id="ARBA00023150"/>
    </source>
</evidence>
<evidence type="ECO:0000313" key="12">
    <source>
        <dbReference type="EMBL" id="SMF53131.1"/>
    </source>
</evidence>
<evidence type="ECO:0000313" key="13">
    <source>
        <dbReference type="Proteomes" id="UP000192907"/>
    </source>
</evidence>
<dbReference type="Pfam" id="PF02391">
    <property type="entry name" value="MoaE"/>
    <property type="match status" value="1"/>
</dbReference>
<evidence type="ECO:0000256" key="7">
    <source>
        <dbReference type="ARBA" id="ARBA00029745"/>
    </source>
</evidence>
<dbReference type="STRING" id="1513793.SAMN06296036_116101"/>
<comment type="subunit">
    <text evidence="6">Heterotetramer of 2 MoaD subunits and 2 MoaE subunits. Also stable as homodimer. The enzyme changes between these two forms during catalysis.</text>
</comment>
<gene>
    <name evidence="12" type="ORF">SAMN06296036_116101</name>
</gene>
<comment type="pathway">
    <text evidence="1">Cofactor biosynthesis; molybdopterin biosynthesis.</text>
</comment>
<evidence type="ECO:0000256" key="1">
    <source>
        <dbReference type="ARBA" id="ARBA00005046"/>
    </source>
</evidence>
<organism evidence="12 13">
    <name type="scientific">Pseudobacteriovorax antillogorgiicola</name>
    <dbReference type="NCBI Taxonomy" id="1513793"/>
    <lineage>
        <taxon>Bacteria</taxon>
        <taxon>Pseudomonadati</taxon>
        <taxon>Bdellovibrionota</taxon>
        <taxon>Oligoflexia</taxon>
        <taxon>Oligoflexales</taxon>
        <taxon>Pseudobacteriovoracaceae</taxon>
        <taxon>Pseudobacteriovorax</taxon>
    </lineage>
</organism>
<dbReference type="PANTHER" id="PTHR23404">
    <property type="entry name" value="MOLYBDOPTERIN SYNTHASE RELATED"/>
    <property type="match status" value="1"/>
</dbReference>
<dbReference type="GO" id="GO:0030366">
    <property type="term" value="F:molybdopterin synthase activity"/>
    <property type="evidence" value="ECO:0007669"/>
    <property type="project" value="UniProtKB-EC"/>
</dbReference>
<dbReference type="AlphaFoldDB" id="A0A1Y6CAC4"/>
<reference evidence="13" key="1">
    <citation type="submission" date="2017-04" db="EMBL/GenBank/DDBJ databases">
        <authorList>
            <person name="Varghese N."/>
            <person name="Submissions S."/>
        </authorList>
    </citation>
    <scope>NUCLEOTIDE SEQUENCE [LARGE SCALE GENOMIC DNA]</scope>
    <source>
        <strain evidence="13">RKEM611</strain>
    </source>
</reference>
<dbReference type="SUPFAM" id="SSF54690">
    <property type="entry name" value="Molybdopterin synthase subunit MoaE"/>
    <property type="match status" value="1"/>
</dbReference>
<dbReference type="EC" id="2.8.1.12" evidence="3"/>
<evidence type="ECO:0000256" key="10">
    <source>
        <dbReference type="ARBA" id="ARBA00032474"/>
    </source>
</evidence>
<dbReference type="Proteomes" id="UP000192907">
    <property type="component" value="Unassembled WGS sequence"/>
</dbReference>
<accession>A0A1Y6CAC4</accession>
<name>A0A1Y6CAC4_9BACT</name>
<keyword evidence="13" id="KW-1185">Reference proteome</keyword>